<gene>
    <name evidence="7" type="ordered locus">CA_C1670</name>
</gene>
<dbReference type="PANTHER" id="PTHR37299:SF1">
    <property type="entry name" value="STAGE 0 SPORULATION PROTEIN A HOMOLOG"/>
    <property type="match status" value="1"/>
</dbReference>
<dbReference type="PATRIC" id="fig|272562.8.peg.1873"/>
<name>Q97IH1_CLOAB</name>
<evidence type="ECO:0000259" key="6">
    <source>
        <dbReference type="PROSITE" id="PS50930"/>
    </source>
</evidence>
<evidence type="ECO:0000259" key="5">
    <source>
        <dbReference type="PROSITE" id="PS50110"/>
    </source>
</evidence>
<dbReference type="eggNOG" id="COG3279">
    <property type="taxonomic scope" value="Bacteria"/>
</dbReference>
<dbReference type="InterPro" id="IPR046947">
    <property type="entry name" value="LytR-like"/>
</dbReference>
<dbReference type="PANTHER" id="PTHR37299">
    <property type="entry name" value="TRANSCRIPTIONAL REGULATOR-RELATED"/>
    <property type="match status" value="1"/>
</dbReference>
<dbReference type="OrthoDB" id="9809318at2"/>
<keyword evidence="3" id="KW-0597">Phosphoprotein</keyword>
<proteinExistence type="predicted"/>
<dbReference type="SMART" id="SM00448">
    <property type="entry name" value="REC"/>
    <property type="match status" value="1"/>
</dbReference>
<dbReference type="STRING" id="272562.CA_C1670"/>
<dbReference type="AlphaFoldDB" id="Q97IH1"/>
<dbReference type="RefSeq" id="WP_010964977.1">
    <property type="nucleotide sequence ID" value="NC_003030.1"/>
</dbReference>
<organism evidence="7 8">
    <name type="scientific">Clostridium acetobutylicum (strain ATCC 824 / DSM 792 / JCM 1419 / IAM 19013 / LMG 5710 / NBRC 13948 / NRRL B-527 / VKM B-1787 / 2291 / W)</name>
    <dbReference type="NCBI Taxonomy" id="272562"/>
    <lineage>
        <taxon>Bacteria</taxon>
        <taxon>Bacillati</taxon>
        <taxon>Bacillota</taxon>
        <taxon>Clostridia</taxon>
        <taxon>Eubacteriales</taxon>
        <taxon>Clostridiaceae</taxon>
        <taxon>Clostridium</taxon>
    </lineage>
</organism>
<keyword evidence="7" id="KW-0238">DNA-binding</keyword>
<sequence>MKIKCILIEDEISNEKELYFILRRYDDIEIVGMVQNTDEGIDLVKKLRPQAVFLDINVPNFNGIKLAEEIKDVDSTIAVIFVTAYDKYAVAAFEIKALDYILKPFSIARIEKAVERLKEYINVNKSMKEKLFELICEFNNMERKYIINKIPCENKGKIVLVDVNDIYFFYIKSEKTYVKLNDIIYVTSSTLNDMEKKTGFFRAHRSYLVNLNKIFEIYSWFNGTYKLIMSDYRKSEIPVSRGNVRKLKEIINI</sequence>
<feature type="domain" description="HTH LytTR-type" evidence="6">
    <location>
        <begin position="150"/>
        <end position="253"/>
    </location>
</feature>
<dbReference type="InterPro" id="IPR001789">
    <property type="entry name" value="Sig_transdc_resp-reg_receiver"/>
</dbReference>
<evidence type="ECO:0000256" key="4">
    <source>
        <dbReference type="SAM" id="Coils"/>
    </source>
</evidence>
<feature type="domain" description="Response regulatory" evidence="5">
    <location>
        <begin position="4"/>
        <end position="118"/>
    </location>
</feature>
<reference evidence="7 8" key="1">
    <citation type="journal article" date="2001" name="J. Bacteriol.">
        <title>Genome sequence and comparative analysis of the solvent-producing bacterium Clostridium acetobutylicum.</title>
        <authorList>
            <person name="Nolling J."/>
            <person name="Breton G."/>
            <person name="Omelchenko M.V."/>
            <person name="Makarova K.S."/>
            <person name="Zeng Q."/>
            <person name="Gibson R."/>
            <person name="Lee H.M."/>
            <person name="Dubois J."/>
            <person name="Qiu D."/>
            <person name="Hitti J."/>
            <person name="Wolf Y.I."/>
            <person name="Tatusov R.L."/>
            <person name="Sabathe F."/>
            <person name="Doucette-Stamm L."/>
            <person name="Soucaille P."/>
            <person name="Daly M.J."/>
            <person name="Bennett G.N."/>
            <person name="Koonin E.V."/>
            <person name="Smith D.R."/>
        </authorList>
    </citation>
    <scope>NUCLEOTIDE SEQUENCE [LARGE SCALE GENOMIC DNA]</scope>
    <source>
        <strain evidence="8">ATCC 824 / DSM 792 / JCM 1419 / LMG 5710 / VKM B-1787</strain>
    </source>
</reference>
<dbReference type="GO" id="GO:0000156">
    <property type="term" value="F:phosphorelay response regulator activity"/>
    <property type="evidence" value="ECO:0007669"/>
    <property type="project" value="InterPro"/>
</dbReference>
<comment type="function">
    <text evidence="2">May play the central regulatory role in sporulation. It may be an element of the effector pathway responsible for the activation of sporulation genes in response to nutritional stress. Spo0A may act in concert with spo0H (a sigma factor) to control the expression of some genes that are critical to the sporulation process.</text>
</comment>
<dbReference type="SUPFAM" id="SSF52172">
    <property type="entry name" value="CheY-like"/>
    <property type="match status" value="1"/>
</dbReference>
<dbReference type="PROSITE" id="PS50110">
    <property type="entry name" value="RESPONSE_REGULATORY"/>
    <property type="match status" value="1"/>
</dbReference>
<dbReference type="PIR" id="A97106">
    <property type="entry name" value="A97106"/>
</dbReference>
<feature type="modified residue" description="4-aspartylphosphate" evidence="3">
    <location>
        <position position="55"/>
    </location>
</feature>
<evidence type="ECO:0000313" key="7">
    <source>
        <dbReference type="EMBL" id="AAK79636.1"/>
    </source>
</evidence>
<dbReference type="InterPro" id="IPR011006">
    <property type="entry name" value="CheY-like_superfamily"/>
</dbReference>
<dbReference type="InterPro" id="IPR007492">
    <property type="entry name" value="LytTR_DNA-bd_dom"/>
</dbReference>
<evidence type="ECO:0000256" key="3">
    <source>
        <dbReference type="PROSITE-ProRule" id="PRU00169"/>
    </source>
</evidence>
<dbReference type="Gene3D" id="2.40.50.40">
    <property type="match status" value="1"/>
</dbReference>
<dbReference type="EMBL" id="AE001437">
    <property type="protein sequence ID" value="AAK79636.1"/>
    <property type="molecule type" value="Genomic_DNA"/>
</dbReference>
<dbReference type="Pfam" id="PF04397">
    <property type="entry name" value="LytTR"/>
    <property type="match status" value="1"/>
</dbReference>
<dbReference type="Gene3D" id="3.40.50.2300">
    <property type="match status" value="1"/>
</dbReference>
<evidence type="ECO:0000256" key="1">
    <source>
        <dbReference type="ARBA" id="ARBA00018672"/>
    </source>
</evidence>
<keyword evidence="8" id="KW-1185">Reference proteome</keyword>
<feature type="coiled-coil region" evidence="4">
    <location>
        <begin position="110"/>
        <end position="144"/>
    </location>
</feature>
<dbReference type="DNASU" id="1117853"/>
<dbReference type="GeneID" id="44998165"/>
<dbReference type="SMART" id="SM00850">
    <property type="entry name" value="LytTR"/>
    <property type="match status" value="1"/>
</dbReference>
<dbReference type="Gene3D" id="2.20.25.10">
    <property type="match status" value="1"/>
</dbReference>
<evidence type="ECO:0000313" key="8">
    <source>
        <dbReference type="Proteomes" id="UP000000814"/>
    </source>
</evidence>
<dbReference type="GO" id="GO:0003677">
    <property type="term" value="F:DNA binding"/>
    <property type="evidence" value="ECO:0007669"/>
    <property type="project" value="UniProtKB-KW"/>
</dbReference>
<dbReference type="Pfam" id="PF00072">
    <property type="entry name" value="Response_reg"/>
    <property type="match status" value="1"/>
</dbReference>
<dbReference type="Proteomes" id="UP000000814">
    <property type="component" value="Chromosome"/>
</dbReference>
<accession>Q97IH1</accession>
<dbReference type="PROSITE" id="PS50930">
    <property type="entry name" value="HTH_LYTTR"/>
    <property type="match status" value="1"/>
</dbReference>
<keyword evidence="4" id="KW-0175">Coiled coil</keyword>
<dbReference type="KEGG" id="cac:CA_C1670"/>
<evidence type="ECO:0000256" key="2">
    <source>
        <dbReference type="ARBA" id="ARBA00024867"/>
    </source>
</evidence>
<dbReference type="HOGENOM" id="CLU_000445_14_1_9"/>
<protein>
    <recommendedName>
        <fullName evidence="1">Stage 0 sporulation protein A homolog</fullName>
    </recommendedName>
</protein>